<evidence type="ECO:0008006" key="4">
    <source>
        <dbReference type="Google" id="ProtNLM"/>
    </source>
</evidence>
<keyword evidence="3" id="KW-1185">Reference proteome</keyword>
<accession>A0A0D0EAG6</accession>
<evidence type="ECO:0000256" key="1">
    <source>
        <dbReference type="SAM" id="SignalP"/>
    </source>
</evidence>
<reference evidence="3" key="2">
    <citation type="submission" date="2015-01" db="EMBL/GenBank/DDBJ databases">
        <title>Evolutionary Origins and Diversification of the Mycorrhizal Mutualists.</title>
        <authorList>
            <consortium name="DOE Joint Genome Institute"/>
            <consortium name="Mycorrhizal Genomics Consortium"/>
            <person name="Kohler A."/>
            <person name="Kuo A."/>
            <person name="Nagy L.G."/>
            <person name="Floudas D."/>
            <person name="Copeland A."/>
            <person name="Barry K.W."/>
            <person name="Cichocki N."/>
            <person name="Veneault-Fourrey C."/>
            <person name="LaButti K."/>
            <person name="Lindquist E.A."/>
            <person name="Lipzen A."/>
            <person name="Lundell T."/>
            <person name="Morin E."/>
            <person name="Murat C."/>
            <person name="Riley R."/>
            <person name="Ohm R."/>
            <person name="Sun H."/>
            <person name="Tunlid A."/>
            <person name="Henrissat B."/>
            <person name="Grigoriev I.V."/>
            <person name="Hibbett D.S."/>
            <person name="Martin F."/>
        </authorList>
    </citation>
    <scope>NUCLEOTIDE SEQUENCE [LARGE SCALE GENOMIC DNA]</scope>
    <source>
        <strain evidence="3">Ve08.2h10</strain>
    </source>
</reference>
<dbReference type="Proteomes" id="UP000054538">
    <property type="component" value="Unassembled WGS sequence"/>
</dbReference>
<sequence>MCAVAAGCLSGVLSAAAQVVFTLSRLHESKYSVIYHLKEVLTLIMSPRGINYHGGSLSLCEVTVMVVIGPGCR</sequence>
<organism evidence="2 3">
    <name type="scientific">Paxillus rubicundulus Ve08.2h10</name>
    <dbReference type="NCBI Taxonomy" id="930991"/>
    <lineage>
        <taxon>Eukaryota</taxon>
        <taxon>Fungi</taxon>
        <taxon>Dikarya</taxon>
        <taxon>Basidiomycota</taxon>
        <taxon>Agaricomycotina</taxon>
        <taxon>Agaricomycetes</taxon>
        <taxon>Agaricomycetidae</taxon>
        <taxon>Boletales</taxon>
        <taxon>Paxilineae</taxon>
        <taxon>Paxillaceae</taxon>
        <taxon>Paxillus</taxon>
    </lineage>
</organism>
<dbReference type="EMBL" id="KN824978">
    <property type="protein sequence ID" value="KIK96590.1"/>
    <property type="molecule type" value="Genomic_DNA"/>
</dbReference>
<reference evidence="2 3" key="1">
    <citation type="submission" date="2014-04" db="EMBL/GenBank/DDBJ databases">
        <authorList>
            <consortium name="DOE Joint Genome Institute"/>
            <person name="Kuo A."/>
            <person name="Kohler A."/>
            <person name="Jargeat P."/>
            <person name="Nagy L.G."/>
            <person name="Floudas D."/>
            <person name="Copeland A."/>
            <person name="Barry K.W."/>
            <person name="Cichocki N."/>
            <person name="Veneault-Fourrey C."/>
            <person name="LaButti K."/>
            <person name="Lindquist E.A."/>
            <person name="Lipzen A."/>
            <person name="Lundell T."/>
            <person name="Morin E."/>
            <person name="Murat C."/>
            <person name="Sun H."/>
            <person name="Tunlid A."/>
            <person name="Henrissat B."/>
            <person name="Grigoriev I.V."/>
            <person name="Hibbett D.S."/>
            <person name="Martin F."/>
            <person name="Nordberg H.P."/>
            <person name="Cantor M.N."/>
            <person name="Hua S.X."/>
        </authorList>
    </citation>
    <scope>NUCLEOTIDE SEQUENCE [LARGE SCALE GENOMIC DNA]</scope>
    <source>
        <strain evidence="2 3">Ve08.2h10</strain>
    </source>
</reference>
<dbReference type="HOGENOM" id="CLU_2705549_0_0_1"/>
<dbReference type="AlphaFoldDB" id="A0A0D0EAG6"/>
<name>A0A0D0EAG6_9AGAM</name>
<gene>
    <name evidence="2" type="ORF">PAXRUDRAFT_825776</name>
</gene>
<protein>
    <recommendedName>
        <fullName evidence="4">Secreted protein</fullName>
    </recommendedName>
</protein>
<proteinExistence type="predicted"/>
<evidence type="ECO:0000313" key="2">
    <source>
        <dbReference type="EMBL" id="KIK96590.1"/>
    </source>
</evidence>
<keyword evidence="1" id="KW-0732">Signal</keyword>
<evidence type="ECO:0000313" key="3">
    <source>
        <dbReference type="Proteomes" id="UP000054538"/>
    </source>
</evidence>
<feature type="signal peptide" evidence="1">
    <location>
        <begin position="1"/>
        <end position="17"/>
    </location>
</feature>
<dbReference type="InParanoid" id="A0A0D0EAG6"/>
<feature type="chain" id="PRO_5002226154" description="Secreted protein" evidence="1">
    <location>
        <begin position="18"/>
        <end position="73"/>
    </location>
</feature>